<keyword evidence="3" id="KW-1185">Reference proteome</keyword>
<sequence length="209" mass="20940">MGTPLTASVVAVVFGTLSVWFAGRLVTGRDVPDRISNLLHLLMSAAMAVMPYSWAAPALPQVVVFSAGAFWYAGAALFRPAADAGLGVGHGAHGRVAGLWYHAGMLLAMVWMAVAMIPASAGDDAAGMAGMSGMGHAHAAGAGGLTGDAPWALAISIALGALFAGAAVWLAGLLIREAAGAAHRLEIADLTASTLMAAGMSFALLAVMT</sequence>
<dbReference type="Pfam" id="PF17197">
    <property type="entry name" value="DUF5134"/>
    <property type="match status" value="1"/>
</dbReference>
<keyword evidence="1" id="KW-0472">Membrane</keyword>
<dbReference type="RefSeq" id="WP_246018035.1">
    <property type="nucleotide sequence ID" value="NZ_BAAARP010000001.1"/>
</dbReference>
<feature type="transmembrane region" description="Helical" evidence="1">
    <location>
        <begin position="6"/>
        <end position="26"/>
    </location>
</feature>
<dbReference type="AlphaFoldDB" id="A0A4V3EBG5"/>
<proteinExistence type="predicted"/>
<keyword evidence="1" id="KW-1133">Transmembrane helix</keyword>
<keyword evidence="1" id="KW-0812">Transmembrane</keyword>
<gene>
    <name evidence="2" type="ORF">CLV52_1050</name>
</gene>
<comment type="caution">
    <text evidence="2">The sequence shown here is derived from an EMBL/GenBank/DDBJ whole genome shotgun (WGS) entry which is preliminary data.</text>
</comment>
<feature type="transmembrane region" description="Helical" evidence="1">
    <location>
        <begin position="187"/>
        <end position="208"/>
    </location>
</feature>
<feature type="transmembrane region" description="Helical" evidence="1">
    <location>
        <begin position="151"/>
        <end position="175"/>
    </location>
</feature>
<reference evidence="2 3" key="1">
    <citation type="submission" date="2019-03" db="EMBL/GenBank/DDBJ databases">
        <title>Genomic Encyclopedia of Archaeal and Bacterial Type Strains, Phase II (KMG-II): from individual species to whole genera.</title>
        <authorList>
            <person name="Goeker M."/>
        </authorList>
    </citation>
    <scope>NUCLEOTIDE SEQUENCE [LARGE SCALE GENOMIC DNA]</scope>
    <source>
        <strain evidence="2 3">DSM 24782</strain>
    </source>
</reference>
<dbReference type="Proteomes" id="UP000295344">
    <property type="component" value="Unassembled WGS sequence"/>
</dbReference>
<name>A0A4V3EBG5_9MICO</name>
<feature type="transmembrane region" description="Helical" evidence="1">
    <location>
        <begin position="99"/>
        <end position="121"/>
    </location>
</feature>
<evidence type="ECO:0000313" key="3">
    <source>
        <dbReference type="Proteomes" id="UP000295344"/>
    </source>
</evidence>
<organism evidence="2 3">
    <name type="scientific">Amnibacterium kyonggiense</name>
    <dbReference type="NCBI Taxonomy" id="595671"/>
    <lineage>
        <taxon>Bacteria</taxon>
        <taxon>Bacillati</taxon>
        <taxon>Actinomycetota</taxon>
        <taxon>Actinomycetes</taxon>
        <taxon>Micrococcales</taxon>
        <taxon>Microbacteriaceae</taxon>
        <taxon>Amnibacterium</taxon>
    </lineage>
</organism>
<feature type="transmembrane region" description="Helical" evidence="1">
    <location>
        <begin position="61"/>
        <end position="78"/>
    </location>
</feature>
<dbReference type="InterPro" id="IPR033458">
    <property type="entry name" value="DUF5134"/>
</dbReference>
<feature type="transmembrane region" description="Helical" evidence="1">
    <location>
        <begin position="38"/>
        <end position="55"/>
    </location>
</feature>
<evidence type="ECO:0000256" key="1">
    <source>
        <dbReference type="SAM" id="Phobius"/>
    </source>
</evidence>
<accession>A0A4V3EBG5</accession>
<evidence type="ECO:0000313" key="2">
    <source>
        <dbReference type="EMBL" id="TDS80484.1"/>
    </source>
</evidence>
<protein>
    <submittedName>
        <fullName evidence="2">Uncharacterized protein DUF5134</fullName>
    </submittedName>
</protein>
<dbReference type="EMBL" id="SOAM01000001">
    <property type="protein sequence ID" value="TDS80484.1"/>
    <property type="molecule type" value="Genomic_DNA"/>
</dbReference>